<dbReference type="EMBL" id="PTJA01000003">
    <property type="protein sequence ID" value="PPK81950.1"/>
    <property type="molecule type" value="Genomic_DNA"/>
</dbReference>
<dbReference type="RefSeq" id="WP_104436013.1">
    <property type="nucleotide sequence ID" value="NZ_PTJA01000003.1"/>
</dbReference>
<keyword evidence="1" id="KW-1133">Transmembrane helix</keyword>
<evidence type="ECO:0000313" key="3">
    <source>
        <dbReference type="Proteomes" id="UP000237749"/>
    </source>
</evidence>
<feature type="transmembrane region" description="Helical" evidence="1">
    <location>
        <begin position="20"/>
        <end position="47"/>
    </location>
</feature>
<evidence type="ECO:0000313" key="2">
    <source>
        <dbReference type="EMBL" id="PPK81950.1"/>
    </source>
</evidence>
<feature type="transmembrane region" description="Helical" evidence="1">
    <location>
        <begin position="80"/>
        <end position="101"/>
    </location>
</feature>
<proteinExistence type="predicted"/>
<sequence length="202" mass="22957">MDQNSDFLRKPIQIEKVYSIPGIFLVCFATVHSISLILAAVSTLAAILTTLTLITSIIIVPVLLIIIIVQVIMNRRQKSYLIKGLGSVCLSFVLIAGSWLVEPYISPLLTSYKTDLQISRYQKVVDKIHRGDNKEDMAYSVGGKSGHEDVAFLQYAIRFGASEFIVYSEDEEIETNLLLEYDYDQRTDVKIKENWYRINIEN</sequence>
<keyword evidence="3" id="KW-1185">Reference proteome</keyword>
<dbReference type="AlphaFoldDB" id="A0A2S6HVH5"/>
<gene>
    <name evidence="2" type="ORF">BXY41_103160</name>
</gene>
<dbReference type="Proteomes" id="UP000237749">
    <property type="component" value="Unassembled WGS sequence"/>
</dbReference>
<accession>A0A2S6HVH5</accession>
<protein>
    <submittedName>
        <fullName evidence="2">Uncharacterized protein</fullName>
    </submittedName>
</protein>
<organism evidence="2 3">
    <name type="scientific">Lacrimispora xylanisolvens</name>
    <dbReference type="NCBI Taxonomy" id="384636"/>
    <lineage>
        <taxon>Bacteria</taxon>
        <taxon>Bacillati</taxon>
        <taxon>Bacillota</taxon>
        <taxon>Clostridia</taxon>
        <taxon>Lachnospirales</taxon>
        <taxon>Lachnospiraceae</taxon>
        <taxon>Lacrimispora</taxon>
    </lineage>
</organism>
<keyword evidence="1" id="KW-0812">Transmembrane</keyword>
<keyword evidence="1" id="KW-0472">Membrane</keyword>
<reference evidence="2 3" key="1">
    <citation type="submission" date="2018-02" db="EMBL/GenBank/DDBJ databases">
        <title>Genomic Encyclopedia of Archaeal and Bacterial Type Strains, Phase II (KMG-II): from individual species to whole genera.</title>
        <authorList>
            <person name="Goeker M."/>
        </authorList>
    </citation>
    <scope>NUCLEOTIDE SEQUENCE [LARGE SCALE GENOMIC DNA]</scope>
    <source>
        <strain evidence="2 3">DSM 3808</strain>
    </source>
</reference>
<feature type="transmembrane region" description="Helical" evidence="1">
    <location>
        <begin position="53"/>
        <end position="73"/>
    </location>
</feature>
<name>A0A2S6HVH5_9FIRM</name>
<comment type="caution">
    <text evidence="2">The sequence shown here is derived from an EMBL/GenBank/DDBJ whole genome shotgun (WGS) entry which is preliminary data.</text>
</comment>
<evidence type="ECO:0000256" key="1">
    <source>
        <dbReference type="SAM" id="Phobius"/>
    </source>
</evidence>